<accession>A0A2N8ZA30</accession>
<dbReference type="RefSeq" id="WP_172443061.1">
    <property type="nucleotide sequence ID" value="NZ_LT960611.1"/>
</dbReference>
<keyword evidence="1" id="KW-0812">Transmembrane</keyword>
<proteinExistence type="predicted"/>
<protein>
    <submittedName>
        <fullName evidence="2">Uncharacterized protein</fullName>
    </submittedName>
</protein>
<dbReference type="Proteomes" id="UP000235828">
    <property type="component" value="Chromosome A"/>
</dbReference>
<keyword evidence="1" id="KW-0472">Membrane</keyword>
<sequence length="52" mass="5861">MTRLIAIGVLIGLAVLLFKYRTNEKLQKAVIYTSVMGAASYVIYIVLMELIR</sequence>
<name>A0A2N8ZA30_9VIBR</name>
<reference evidence="2 3" key="1">
    <citation type="submission" date="2017-10" db="EMBL/GenBank/DDBJ databases">
        <authorList>
            <person name="Banno H."/>
            <person name="Chua N.-H."/>
        </authorList>
    </citation>
    <scope>NUCLEOTIDE SEQUENCE [LARGE SCALE GENOMIC DNA]</scope>
    <source>
        <strain evidence="2">Vibrio tapetis CECT4600</strain>
    </source>
</reference>
<gene>
    <name evidence="2" type="ORF">VTAP4600_A0795</name>
</gene>
<organism evidence="2 3">
    <name type="scientific">Vibrio tapetis subsp. tapetis</name>
    <dbReference type="NCBI Taxonomy" id="1671868"/>
    <lineage>
        <taxon>Bacteria</taxon>
        <taxon>Pseudomonadati</taxon>
        <taxon>Pseudomonadota</taxon>
        <taxon>Gammaproteobacteria</taxon>
        <taxon>Vibrionales</taxon>
        <taxon>Vibrionaceae</taxon>
        <taxon>Vibrio</taxon>
    </lineage>
</organism>
<evidence type="ECO:0000313" key="3">
    <source>
        <dbReference type="Proteomes" id="UP000235828"/>
    </source>
</evidence>
<dbReference type="EMBL" id="LT960611">
    <property type="protein sequence ID" value="SON48774.1"/>
    <property type="molecule type" value="Genomic_DNA"/>
</dbReference>
<keyword evidence="1" id="KW-1133">Transmembrane helix</keyword>
<dbReference type="AlphaFoldDB" id="A0A2N8ZA30"/>
<feature type="transmembrane region" description="Helical" evidence="1">
    <location>
        <begin position="29"/>
        <end position="47"/>
    </location>
</feature>
<evidence type="ECO:0000256" key="1">
    <source>
        <dbReference type="SAM" id="Phobius"/>
    </source>
</evidence>
<keyword evidence="3" id="KW-1185">Reference proteome</keyword>
<evidence type="ECO:0000313" key="2">
    <source>
        <dbReference type="EMBL" id="SON48774.1"/>
    </source>
</evidence>
<dbReference type="KEGG" id="vta:A0795"/>